<evidence type="ECO:0000256" key="1">
    <source>
        <dbReference type="ARBA" id="ARBA00005820"/>
    </source>
</evidence>
<keyword evidence="3 5" id="KW-0238">DNA-binding</keyword>
<dbReference type="InterPro" id="IPR011990">
    <property type="entry name" value="TPR-like_helical_dom_sf"/>
</dbReference>
<dbReference type="SUPFAM" id="SSF48452">
    <property type="entry name" value="TPR-like"/>
    <property type="match status" value="1"/>
</dbReference>
<dbReference type="SMART" id="SM01043">
    <property type="entry name" value="BTAD"/>
    <property type="match status" value="1"/>
</dbReference>
<dbReference type="InterPro" id="IPR001867">
    <property type="entry name" value="OmpR/PhoB-type_DNA-bd"/>
</dbReference>
<dbReference type="Pfam" id="PF00486">
    <property type="entry name" value="Trans_reg_C"/>
    <property type="match status" value="1"/>
</dbReference>
<dbReference type="InterPro" id="IPR051677">
    <property type="entry name" value="AfsR-DnrI-RedD_regulator"/>
</dbReference>
<evidence type="ECO:0000256" key="2">
    <source>
        <dbReference type="ARBA" id="ARBA00023015"/>
    </source>
</evidence>
<evidence type="ECO:0000256" key="3">
    <source>
        <dbReference type="ARBA" id="ARBA00023125"/>
    </source>
</evidence>
<evidence type="ECO:0000256" key="5">
    <source>
        <dbReference type="PROSITE-ProRule" id="PRU01091"/>
    </source>
</evidence>
<feature type="DNA-binding region" description="OmpR/PhoB-type" evidence="5">
    <location>
        <begin position="1"/>
        <end position="96"/>
    </location>
</feature>
<evidence type="ECO:0000259" key="6">
    <source>
        <dbReference type="PROSITE" id="PS51755"/>
    </source>
</evidence>
<evidence type="ECO:0000313" key="8">
    <source>
        <dbReference type="Proteomes" id="UP000325787"/>
    </source>
</evidence>
<dbReference type="Proteomes" id="UP000325787">
    <property type="component" value="Chromosome"/>
</dbReference>
<feature type="domain" description="OmpR/PhoB-type" evidence="6">
    <location>
        <begin position="1"/>
        <end position="96"/>
    </location>
</feature>
<dbReference type="GO" id="GO:0003677">
    <property type="term" value="F:DNA binding"/>
    <property type="evidence" value="ECO:0007669"/>
    <property type="project" value="UniProtKB-UniRule"/>
</dbReference>
<dbReference type="CDD" id="cd15831">
    <property type="entry name" value="BTAD"/>
    <property type="match status" value="1"/>
</dbReference>
<name>A0A5Q0H591_SACSY</name>
<dbReference type="KEGG" id="ssyi:EKG83_30560"/>
<keyword evidence="4" id="KW-0804">Transcription</keyword>
<comment type="similarity">
    <text evidence="1">Belongs to the AfsR/DnrI/RedD regulatory family.</text>
</comment>
<dbReference type="FunFam" id="1.25.40.10:FF:000222">
    <property type="entry name" value="SARP family transcriptional regulator"/>
    <property type="match status" value="1"/>
</dbReference>
<accession>A0A5Q0H591</accession>
<dbReference type="EMBL" id="CP034550">
    <property type="protein sequence ID" value="QFZ21153.1"/>
    <property type="molecule type" value="Genomic_DNA"/>
</dbReference>
<dbReference type="Pfam" id="PF03704">
    <property type="entry name" value="BTAD"/>
    <property type="match status" value="1"/>
</dbReference>
<keyword evidence="8" id="KW-1185">Reference proteome</keyword>
<organism evidence="7 8">
    <name type="scientific">Saccharothrix syringae</name>
    <name type="common">Nocardiopsis syringae</name>
    <dbReference type="NCBI Taxonomy" id="103733"/>
    <lineage>
        <taxon>Bacteria</taxon>
        <taxon>Bacillati</taxon>
        <taxon>Actinomycetota</taxon>
        <taxon>Actinomycetes</taxon>
        <taxon>Pseudonocardiales</taxon>
        <taxon>Pseudonocardiaceae</taxon>
        <taxon>Saccharothrix</taxon>
    </lineage>
</organism>
<gene>
    <name evidence="7" type="ORF">EKG83_30560</name>
</gene>
<dbReference type="SUPFAM" id="SSF46894">
    <property type="entry name" value="C-terminal effector domain of the bipartite response regulators"/>
    <property type="match status" value="1"/>
</dbReference>
<dbReference type="InterPro" id="IPR036388">
    <property type="entry name" value="WH-like_DNA-bd_sf"/>
</dbReference>
<dbReference type="Gene3D" id="1.25.40.10">
    <property type="entry name" value="Tetratricopeptide repeat domain"/>
    <property type="match status" value="1"/>
</dbReference>
<dbReference type="AlphaFoldDB" id="A0A5Q0H591"/>
<dbReference type="PROSITE" id="PS51755">
    <property type="entry name" value="OMPR_PHOB"/>
    <property type="match status" value="1"/>
</dbReference>
<dbReference type="OrthoDB" id="3208838at2"/>
<dbReference type="SMART" id="SM00862">
    <property type="entry name" value="Trans_reg_C"/>
    <property type="match status" value="1"/>
</dbReference>
<reference evidence="8" key="1">
    <citation type="journal article" date="2021" name="Curr. Microbiol.">
        <title>Complete genome of nocamycin-producing strain Saccharothrix syringae NRRL B-16468 reveals the biosynthetic potential for secondary metabolites.</title>
        <authorList>
            <person name="Mo X."/>
            <person name="Yang S."/>
        </authorList>
    </citation>
    <scope>NUCLEOTIDE SEQUENCE [LARGE SCALE GENOMIC DNA]</scope>
    <source>
        <strain evidence="8">ATCC 51364 / DSM 43886 / JCM 6844 / KCTC 9398 / NBRC 14523 / NRRL B-16468 / INA 2240</strain>
    </source>
</reference>
<protein>
    <recommendedName>
        <fullName evidence="6">OmpR/PhoB-type domain-containing protein</fullName>
    </recommendedName>
</protein>
<evidence type="ECO:0000313" key="7">
    <source>
        <dbReference type="EMBL" id="QFZ21153.1"/>
    </source>
</evidence>
<dbReference type="GO" id="GO:0000160">
    <property type="term" value="P:phosphorelay signal transduction system"/>
    <property type="evidence" value="ECO:0007669"/>
    <property type="project" value="InterPro"/>
</dbReference>
<dbReference type="PANTHER" id="PTHR35807">
    <property type="entry name" value="TRANSCRIPTIONAL REGULATOR REDD-RELATED"/>
    <property type="match status" value="1"/>
</dbReference>
<dbReference type="InterPro" id="IPR016032">
    <property type="entry name" value="Sig_transdc_resp-reg_C-effctor"/>
</dbReference>
<dbReference type="Gene3D" id="1.10.10.10">
    <property type="entry name" value="Winged helix-like DNA-binding domain superfamily/Winged helix DNA-binding domain"/>
    <property type="match status" value="1"/>
</dbReference>
<evidence type="ECO:0000256" key="4">
    <source>
        <dbReference type="ARBA" id="ARBA00023163"/>
    </source>
</evidence>
<keyword evidence="2" id="KW-0805">Transcription regulation</keyword>
<dbReference type="InterPro" id="IPR005158">
    <property type="entry name" value="BTAD"/>
</dbReference>
<dbReference type="RefSeq" id="WP_033432005.1">
    <property type="nucleotide sequence ID" value="NZ_CP034550.1"/>
</dbReference>
<proteinExistence type="inferred from homology"/>
<dbReference type="GO" id="GO:0006355">
    <property type="term" value="P:regulation of DNA-templated transcription"/>
    <property type="evidence" value="ECO:0007669"/>
    <property type="project" value="InterPro"/>
</dbReference>
<sequence length="260" mass="28067">MDIDVLGPLEVRENGVSIAPSAAKPRQLLALLGLQAGHVVTVPALVEELWGTTPPRSALTTLQTYVLQIRRRIEAAGAAAAKDVLVTRYGGYLLDTRGGRLDATEYERLVDQGQRALAAGELESASTLLRAALAVWRGPVLADVRAGTRLAVEVTRLEESRLGTLEAQLEADLRLGRHHAVLGDLALLTAQHPLHENFCAQHMLALYRSGRQGSALEVYRALRDRLDRELGLAPSGRLRRLQRAILGDDPALAPVAQLAG</sequence>
<dbReference type="PANTHER" id="PTHR35807:SF1">
    <property type="entry name" value="TRANSCRIPTIONAL REGULATOR REDD"/>
    <property type="match status" value="1"/>
</dbReference>